<dbReference type="Pfam" id="PF00722">
    <property type="entry name" value="Glyco_hydro_16"/>
    <property type="match status" value="1"/>
</dbReference>
<dbReference type="PANTHER" id="PTHR10963:SF55">
    <property type="entry name" value="GLYCOSIDE HYDROLASE FAMILY 16 PROTEIN"/>
    <property type="match status" value="1"/>
</dbReference>
<dbReference type="PROSITE" id="PS51762">
    <property type="entry name" value="GH16_2"/>
    <property type="match status" value="1"/>
</dbReference>
<dbReference type="GO" id="GO:0005975">
    <property type="term" value="P:carbohydrate metabolic process"/>
    <property type="evidence" value="ECO:0007669"/>
    <property type="project" value="InterPro"/>
</dbReference>
<name>A0A210QCR3_MIZYE</name>
<dbReference type="InterPro" id="IPR000757">
    <property type="entry name" value="Beta-glucanase-like"/>
</dbReference>
<dbReference type="EMBL" id="NEDP02004151">
    <property type="protein sequence ID" value="OWF46553.1"/>
    <property type="molecule type" value="Genomic_DNA"/>
</dbReference>
<dbReference type="AlphaFoldDB" id="A0A210QCR3"/>
<dbReference type="STRING" id="6573.A0A210QCR3"/>
<dbReference type="SUPFAM" id="SSF49899">
    <property type="entry name" value="Concanavalin A-like lectins/glucanases"/>
    <property type="match status" value="2"/>
</dbReference>
<dbReference type="CDD" id="cd08024">
    <property type="entry name" value="GH16_CCF"/>
    <property type="match status" value="1"/>
</dbReference>
<dbReference type="Proteomes" id="UP000242188">
    <property type="component" value="Unassembled WGS sequence"/>
</dbReference>
<dbReference type="InterPro" id="IPR013320">
    <property type="entry name" value="ConA-like_dom_sf"/>
</dbReference>
<comment type="similarity">
    <text evidence="1">Belongs to the glycosyl hydrolase 16 family.</text>
</comment>
<reference evidence="3 4" key="1">
    <citation type="journal article" date="2017" name="Nat. Ecol. Evol.">
        <title>Scallop genome provides insights into evolution of bilaterian karyotype and development.</title>
        <authorList>
            <person name="Wang S."/>
            <person name="Zhang J."/>
            <person name="Jiao W."/>
            <person name="Li J."/>
            <person name="Xun X."/>
            <person name="Sun Y."/>
            <person name="Guo X."/>
            <person name="Huan P."/>
            <person name="Dong B."/>
            <person name="Zhang L."/>
            <person name="Hu X."/>
            <person name="Sun X."/>
            <person name="Wang J."/>
            <person name="Zhao C."/>
            <person name="Wang Y."/>
            <person name="Wang D."/>
            <person name="Huang X."/>
            <person name="Wang R."/>
            <person name="Lv J."/>
            <person name="Li Y."/>
            <person name="Zhang Z."/>
            <person name="Liu B."/>
            <person name="Lu W."/>
            <person name="Hui Y."/>
            <person name="Liang J."/>
            <person name="Zhou Z."/>
            <person name="Hou R."/>
            <person name="Li X."/>
            <person name="Liu Y."/>
            <person name="Li H."/>
            <person name="Ning X."/>
            <person name="Lin Y."/>
            <person name="Zhao L."/>
            <person name="Xing Q."/>
            <person name="Dou J."/>
            <person name="Li Y."/>
            <person name="Mao J."/>
            <person name="Guo H."/>
            <person name="Dou H."/>
            <person name="Li T."/>
            <person name="Mu C."/>
            <person name="Jiang W."/>
            <person name="Fu Q."/>
            <person name="Fu X."/>
            <person name="Miao Y."/>
            <person name="Liu J."/>
            <person name="Yu Q."/>
            <person name="Li R."/>
            <person name="Liao H."/>
            <person name="Li X."/>
            <person name="Kong Y."/>
            <person name="Jiang Z."/>
            <person name="Chourrout D."/>
            <person name="Li R."/>
            <person name="Bao Z."/>
        </authorList>
    </citation>
    <scope>NUCLEOTIDE SEQUENCE [LARGE SCALE GENOMIC DNA]</scope>
    <source>
        <strain evidence="3 4">PY_sf001</strain>
    </source>
</reference>
<dbReference type="Gene3D" id="2.60.120.200">
    <property type="match status" value="2"/>
</dbReference>
<dbReference type="InterPro" id="IPR050546">
    <property type="entry name" value="Glycosyl_Hydrlase_16"/>
</dbReference>
<accession>A0A210QCR3</accession>
<proteinExistence type="inferred from homology"/>
<gene>
    <name evidence="3" type="ORF">KP79_PYT16060</name>
</gene>
<evidence type="ECO:0000313" key="3">
    <source>
        <dbReference type="EMBL" id="OWF46553.1"/>
    </source>
</evidence>
<protein>
    <submittedName>
        <fullName evidence="3">Beta-1,3-glucan-binding protein</fullName>
    </submittedName>
</protein>
<evidence type="ECO:0000256" key="1">
    <source>
        <dbReference type="ARBA" id="ARBA00006865"/>
    </source>
</evidence>
<comment type="caution">
    <text evidence="3">The sequence shown here is derived from an EMBL/GenBank/DDBJ whole genome shotgun (WGS) entry which is preliminary data.</text>
</comment>
<dbReference type="PANTHER" id="PTHR10963">
    <property type="entry name" value="GLYCOSYL HYDROLASE-RELATED"/>
    <property type="match status" value="1"/>
</dbReference>
<evidence type="ECO:0000313" key="4">
    <source>
        <dbReference type="Proteomes" id="UP000242188"/>
    </source>
</evidence>
<dbReference type="GO" id="GO:0004553">
    <property type="term" value="F:hydrolase activity, hydrolyzing O-glycosyl compounds"/>
    <property type="evidence" value="ECO:0007669"/>
    <property type="project" value="InterPro"/>
</dbReference>
<organism evidence="3 4">
    <name type="scientific">Mizuhopecten yessoensis</name>
    <name type="common">Japanese scallop</name>
    <name type="synonym">Patinopecten yessoensis</name>
    <dbReference type="NCBI Taxonomy" id="6573"/>
    <lineage>
        <taxon>Eukaryota</taxon>
        <taxon>Metazoa</taxon>
        <taxon>Spiralia</taxon>
        <taxon>Lophotrochozoa</taxon>
        <taxon>Mollusca</taxon>
        <taxon>Bivalvia</taxon>
        <taxon>Autobranchia</taxon>
        <taxon>Pteriomorphia</taxon>
        <taxon>Pectinida</taxon>
        <taxon>Pectinoidea</taxon>
        <taxon>Pectinidae</taxon>
        <taxon>Mizuhopecten</taxon>
    </lineage>
</organism>
<sequence length="457" mass="51485">MLQTQYAYGQWPASVEIDIVESRGNRNYQSSGGTHKGVDSFGSTLHYGPSYAYNRWYTAHVSKFFFDGVETLDVSPPSNGGFWKYGNLDQTGVENPWRSGNGRAVPNCQSYPCLIFEDNFDTLDLETWEHEITASGGGNWEFEYYLNNRSNSYVRDGVLYIKPTLTTDRFGPDSLTKGSLDLWGGTPGDTCTSAAFYGCKRDGTGTHPINPIQSARLRSSRGFSFKYGKIEVEAKMPAGDWIWPAIWMLPLRNAYGQWPASGEIDIVESRGNRHYTAPDGTHKGVDSFGSTLHFGPSILDKSYDPWQTAHVEKTLSQGTLADDFHKYGVEWTEDHIKFLFDGQETLTVAPPAQGGFWKHGNLDKTGFENPYRNTSKIAPFDQKFYLIMNVAVGGVGYFDDTLSNSPTPKPWHDHSDFTTRDFLNAKNQWYPTWNPTERNGEDAAMKVNYIKVWKLSP</sequence>
<keyword evidence="4" id="KW-1185">Reference proteome</keyword>
<feature type="domain" description="GH16" evidence="2">
    <location>
        <begin position="88"/>
        <end position="457"/>
    </location>
</feature>
<dbReference type="FunFam" id="2.60.120.200:FF:000217">
    <property type="entry name" value="Gram-negative bacteria-binding protein"/>
    <property type="match status" value="1"/>
</dbReference>
<dbReference type="OrthoDB" id="4781at2759"/>
<evidence type="ECO:0000259" key="2">
    <source>
        <dbReference type="PROSITE" id="PS51762"/>
    </source>
</evidence>